<organism evidence="1 2">
    <name type="scientific">Kurthia sibirica</name>
    <dbReference type="NCBI Taxonomy" id="202750"/>
    <lineage>
        <taxon>Bacteria</taxon>
        <taxon>Bacillati</taxon>
        <taxon>Bacillota</taxon>
        <taxon>Bacilli</taxon>
        <taxon>Bacillales</taxon>
        <taxon>Caryophanaceae</taxon>
        <taxon>Kurthia</taxon>
    </lineage>
</organism>
<proteinExistence type="predicted"/>
<name>A0A2U3API8_9BACL</name>
<comment type="caution">
    <text evidence="1">The sequence shown here is derived from an EMBL/GenBank/DDBJ whole genome shotgun (WGS) entry which is preliminary data.</text>
</comment>
<evidence type="ECO:0000313" key="2">
    <source>
        <dbReference type="Proteomes" id="UP000245938"/>
    </source>
</evidence>
<accession>A0A2U3API8</accession>
<evidence type="ECO:0000313" key="1">
    <source>
        <dbReference type="EMBL" id="PWI26451.1"/>
    </source>
</evidence>
<dbReference type="AlphaFoldDB" id="A0A2U3API8"/>
<keyword evidence="2" id="KW-1185">Reference proteome</keyword>
<reference evidence="1 2" key="1">
    <citation type="submission" date="2018-05" db="EMBL/GenBank/DDBJ databases">
        <title>Kurthia sibirica genome sequence.</title>
        <authorList>
            <person name="Maclea K.S."/>
            <person name="Goen A.E."/>
        </authorList>
    </citation>
    <scope>NUCLEOTIDE SEQUENCE [LARGE SCALE GENOMIC DNA]</scope>
    <source>
        <strain evidence="1 2">ATCC 49154</strain>
    </source>
</reference>
<dbReference type="Proteomes" id="UP000245938">
    <property type="component" value="Unassembled WGS sequence"/>
</dbReference>
<dbReference type="EMBL" id="QFVR01000003">
    <property type="protein sequence ID" value="PWI26451.1"/>
    <property type="molecule type" value="Genomic_DNA"/>
</dbReference>
<evidence type="ECO:0008006" key="3">
    <source>
        <dbReference type="Google" id="ProtNLM"/>
    </source>
</evidence>
<protein>
    <recommendedName>
        <fullName evidence="3">YgiT-type zinc finger domain-containing protein</fullName>
    </recommendedName>
</protein>
<dbReference type="OrthoDB" id="2455216at2"/>
<sequence>MICGKCNCTKKNVLTAQSYQLNSTVLTIQNIPASQCNCQLYINSAIEMEIQSYIDEHRASLEPIFVSFTDV</sequence>
<dbReference type="RefSeq" id="WP_109305055.1">
    <property type="nucleotide sequence ID" value="NZ_BJUF01000003.1"/>
</dbReference>
<gene>
    <name evidence="1" type="ORF">DEX24_03720</name>
</gene>